<dbReference type="GO" id="GO:0005199">
    <property type="term" value="F:structural constituent of cell wall"/>
    <property type="evidence" value="ECO:0007669"/>
    <property type="project" value="InterPro"/>
</dbReference>
<evidence type="ECO:0000256" key="6">
    <source>
        <dbReference type="RuleBase" id="RU365009"/>
    </source>
</evidence>
<dbReference type="CDD" id="cd23507">
    <property type="entry name" value="hydrophobin_I"/>
    <property type="match status" value="1"/>
</dbReference>
<dbReference type="GO" id="GO:0009277">
    <property type="term" value="C:fungal-type cell wall"/>
    <property type="evidence" value="ECO:0007669"/>
    <property type="project" value="InterPro"/>
</dbReference>
<evidence type="ECO:0000256" key="3">
    <source>
        <dbReference type="ARBA" id="ARBA00022512"/>
    </source>
</evidence>
<gene>
    <name evidence="7" type="ORF">CPB83DRAFT_170665</name>
</gene>
<proteinExistence type="inferred from homology"/>
<sequence length="200" mass="21374">MKFATFLLTFLMAAASATFALGLSVEIRETNAQRMARGLSPLPPRGLGTRSSLVEAARRSQPSGASDPRCPAGTTYCCNRVKDAKDTIIGQIIGLLGIQVPSGIKFGNSCQKSPPGKSCGHTLACCTGKEHANGLLVIGCNPGESQVLIGASYGLCTIFDQSEPMNAHRKEVRNVSPWFRNLTTNANTILWKDHRTIAIL</sequence>
<evidence type="ECO:0000313" key="7">
    <source>
        <dbReference type="EMBL" id="KAF9530628.1"/>
    </source>
</evidence>
<dbReference type="EMBL" id="MU157839">
    <property type="protein sequence ID" value="KAF9530628.1"/>
    <property type="molecule type" value="Genomic_DNA"/>
</dbReference>
<dbReference type="SMART" id="SM00075">
    <property type="entry name" value="HYDRO"/>
    <property type="match status" value="1"/>
</dbReference>
<feature type="signal peptide" evidence="6">
    <location>
        <begin position="1"/>
        <end position="22"/>
    </location>
</feature>
<comment type="subcellular location">
    <subcellularLocation>
        <location evidence="1 6">Secreted</location>
        <location evidence="1 6">Cell wall</location>
    </subcellularLocation>
</comment>
<comment type="similarity">
    <text evidence="2 6">Belongs to the fungal hydrophobin family.</text>
</comment>
<reference evidence="7" key="1">
    <citation type="submission" date="2020-11" db="EMBL/GenBank/DDBJ databases">
        <authorList>
            <consortium name="DOE Joint Genome Institute"/>
            <person name="Ahrendt S."/>
            <person name="Riley R."/>
            <person name="Andreopoulos W."/>
            <person name="Labutti K."/>
            <person name="Pangilinan J."/>
            <person name="Ruiz-Duenas F.J."/>
            <person name="Barrasa J.M."/>
            <person name="Sanchez-Garcia M."/>
            <person name="Camarero S."/>
            <person name="Miyauchi S."/>
            <person name="Serrano A."/>
            <person name="Linde D."/>
            <person name="Babiker R."/>
            <person name="Drula E."/>
            <person name="Ayuso-Fernandez I."/>
            <person name="Pacheco R."/>
            <person name="Padilla G."/>
            <person name="Ferreira P."/>
            <person name="Barriuso J."/>
            <person name="Kellner H."/>
            <person name="Castanera R."/>
            <person name="Alfaro M."/>
            <person name="Ramirez L."/>
            <person name="Pisabarro A.G."/>
            <person name="Kuo A."/>
            <person name="Tritt A."/>
            <person name="Lipzen A."/>
            <person name="He G."/>
            <person name="Yan M."/>
            <person name="Ng V."/>
            <person name="Cullen D."/>
            <person name="Martin F."/>
            <person name="Rosso M.-N."/>
            <person name="Henrissat B."/>
            <person name="Hibbett D."/>
            <person name="Martinez A.T."/>
            <person name="Grigoriev I.V."/>
        </authorList>
    </citation>
    <scope>NUCLEOTIDE SEQUENCE</scope>
    <source>
        <strain evidence="7">CBS 506.95</strain>
    </source>
</reference>
<keyword evidence="4 6" id="KW-0964">Secreted</keyword>
<feature type="chain" id="PRO_5040532583" description="Hydrophobin" evidence="6">
    <location>
        <begin position="23"/>
        <end position="200"/>
    </location>
</feature>
<evidence type="ECO:0000256" key="4">
    <source>
        <dbReference type="ARBA" id="ARBA00022525"/>
    </source>
</evidence>
<evidence type="ECO:0000256" key="5">
    <source>
        <dbReference type="ARBA" id="ARBA00023157"/>
    </source>
</evidence>
<evidence type="ECO:0000256" key="2">
    <source>
        <dbReference type="ARBA" id="ARBA00010446"/>
    </source>
</evidence>
<dbReference type="OrthoDB" id="4225815at2759"/>
<accession>A0A9P6JS78</accession>
<evidence type="ECO:0000313" key="8">
    <source>
        <dbReference type="Proteomes" id="UP000807306"/>
    </source>
</evidence>
<keyword evidence="3 6" id="KW-0134">Cell wall</keyword>
<dbReference type="Pfam" id="PF01185">
    <property type="entry name" value="Hydrophobin"/>
    <property type="match status" value="1"/>
</dbReference>
<dbReference type="InterPro" id="IPR001338">
    <property type="entry name" value="Class_I_Hydrophobin"/>
</dbReference>
<organism evidence="7 8">
    <name type="scientific">Crepidotus variabilis</name>
    <dbReference type="NCBI Taxonomy" id="179855"/>
    <lineage>
        <taxon>Eukaryota</taxon>
        <taxon>Fungi</taxon>
        <taxon>Dikarya</taxon>
        <taxon>Basidiomycota</taxon>
        <taxon>Agaricomycotina</taxon>
        <taxon>Agaricomycetes</taxon>
        <taxon>Agaricomycetidae</taxon>
        <taxon>Agaricales</taxon>
        <taxon>Agaricineae</taxon>
        <taxon>Crepidotaceae</taxon>
        <taxon>Crepidotus</taxon>
    </lineage>
</organism>
<evidence type="ECO:0000256" key="1">
    <source>
        <dbReference type="ARBA" id="ARBA00004191"/>
    </source>
</evidence>
<keyword evidence="8" id="KW-1185">Reference proteome</keyword>
<keyword evidence="6" id="KW-0732">Signal</keyword>
<dbReference type="Proteomes" id="UP000807306">
    <property type="component" value="Unassembled WGS sequence"/>
</dbReference>
<dbReference type="AlphaFoldDB" id="A0A9P6JS78"/>
<keyword evidence="5 6" id="KW-1015">Disulfide bond</keyword>
<comment type="caution">
    <text evidence="7">The sequence shown here is derived from an EMBL/GenBank/DDBJ whole genome shotgun (WGS) entry which is preliminary data.</text>
</comment>
<protein>
    <recommendedName>
        <fullName evidence="6">Hydrophobin</fullName>
    </recommendedName>
</protein>
<name>A0A9P6JS78_9AGAR</name>